<accession>A0ABR9CQG8</accession>
<gene>
    <name evidence="4" type="ORF">IG616_16085</name>
</gene>
<feature type="region of interest" description="Disordered" evidence="2">
    <location>
        <begin position="52"/>
        <end position="80"/>
    </location>
</feature>
<evidence type="ECO:0000256" key="2">
    <source>
        <dbReference type="SAM" id="MobiDB-lite"/>
    </source>
</evidence>
<dbReference type="EMBL" id="JACYXI010000010">
    <property type="protein sequence ID" value="MBD8893062.1"/>
    <property type="molecule type" value="Genomic_DNA"/>
</dbReference>
<dbReference type="Pfam" id="PF10908">
    <property type="entry name" value="Tlde1_dom"/>
    <property type="match status" value="1"/>
</dbReference>
<name>A0ABR9CQG8_9HYPH</name>
<protein>
    <submittedName>
        <fullName evidence="4">DUF2778 domain-containing protein</fullName>
    </submittedName>
</protein>
<keyword evidence="5" id="KW-1185">Reference proteome</keyword>
<evidence type="ECO:0000313" key="5">
    <source>
        <dbReference type="Proteomes" id="UP000632063"/>
    </source>
</evidence>
<feature type="domain" description="Tlde1" evidence="3">
    <location>
        <begin position="277"/>
        <end position="380"/>
    </location>
</feature>
<feature type="coiled-coil region" evidence="1">
    <location>
        <begin position="103"/>
        <end position="130"/>
    </location>
</feature>
<sequence>MYLSKQPSARSGRAADTCGLASPRKVVFCLLTILCGAGAAIAYSHKQDPDRVSPAALEQGAPAKVSSLSPAHGITAPERLSPAERASAFARSIASRVGKLEANAEATLRVQKLETDINAAKADLREKLESRYKAVIALQEATEAAKVRAAKIAAEAEAKAKVAALEQAAKEAEAQVAMAEPAAPEPETIPVPYKRPEHTPKPEAAKPVIAQASKPSAPVAMAYASAEDPATDEKSPFSGLSKIFSSTAKNIELPGRGSGIAVYDISSATVHMPDGTKLEAHSGIGKMRDNPKYVNVRNNGPTPPNVYHLRMREKRFYGVEAIRMLPADPSAMHGRDGMLTHTNLLRGRIGSHGCVAFTNYEKFLSAFKAGKVKKLIVVPDMNKLPTYLASL</sequence>
<evidence type="ECO:0000256" key="1">
    <source>
        <dbReference type="SAM" id="Coils"/>
    </source>
</evidence>
<reference evidence="4 5" key="2">
    <citation type="journal article" date="2021" name="Int. J. Syst. Evol. Microbiol.">
        <title>Roseibium litorale sp. nov., isolated from a tidal flat sediment and proposal for the reclassification of Labrenzia polysiphoniae as Roseibium polysiphoniae comb. nov.</title>
        <authorList>
            <person name="Liu Y."/>
            <person name="Pei T."/>
            <person name="Du J."/>
            <person name="Chao M."/>
            <person name="Deng M.R."/>
            <person name="Zhu H."/>
        </authorList>
    </citation>
    <scope>NUCLEOTIDE SEQUENCE [LARGE SCALE GENOMIC DNA]</scope>
    <source>
        <strain evidence="4 5">4C16A</strain>
    </source>
</reference>
<evidence type="ECO:0000259" key="3">
    <source>
        <dbReference type="Pfam" id="PF10908"/>
    </source>
</evidence>
<reference evidence="5" key="1">
    <citation type="submission" date="2020-09" db="EMBL/GenBank/DDBJ databases">
        <title>The genome sequence of strain Labrenzia suaedae 4C16A.</title>
        <authorList>
            <person name="Liu Y."/>
        </authorList>
    </citation>
    <scope>NUCLEOTIDE SEQUENCE [LARGE SCALE GENOMIC DNA]</scope>
    <source>
        <strain evidence="5">4C16A</strain>
    </source>
</reference>
<feature type="region of interest" description="Disordered" evidence="2">
    <location>
        <begin position="281"/>
        <end position="301"/>
    </location>
</feature>
<dbReference type="Proteomes" id="UP000632063">
    <property type="component" value="Unassembled WGS sequence"/>
</dbReference>
<dbReference type="InterPro" id="IPR021225">
    <property type="entry name" value="Tlde1_dom"/>
</dbReference>
<keyword evidence="1" id="KW-0175">Coiled coil</keyword>
<evidence type="ECO:0000313" key="4">
    <source>
        <dbReference type="EMBL" id="MBD8893062.1"/>
    </source>
</evidence>
<organism evidence="4 5">
    <name type="scientific">Roseibium litorale</name>
    <dbReference type="NCBI Taxonomy" id="2803841"/>
    <lineage>
        <taxon>Bacteria</taxon>
        <taxon>Pseudomonadati</taxon>
        <taxon>Pseudomonadota</taxon>
        <taxon>Alphaproteobacteria</taxon>
        <taxon>Hyphomicrobiales</taxon>
        <taxon>Stappiaceae</taxon>
        <taxon>Roseibium</taxon>
    </lineage>
</organism>
<comment type="caution">
    <text evidence="4">The sequence shown here is derived from an EMBL/GenBank/DDBJ whole genome shotgun (WGS) entry which is preliminary data.</text>
</comment>
<proteinExistence type="predicted"/>
<feature type="compositionally biased region" description="Basic and acidic residues" evidence="2">
    <location>
        <begin position="281"/>
        <end position="291"/>
    </location>
</feature>